<evidence type="ECO:0000313" key="15">
    <source>
        <dbReference type="EMBL" id="BCE67537.1"/>
    </source>
</evidence>
<reference evidence="14" key="3">
    <citation type="submission" date="2020-05" db="EMBL/GenBank/DDBJ databases">
        <title>Complete genome sequence of Bradyrhizobium diazoefficiens XF5 isolated from soybean nodule.</title>
        <authorList>
            <person name="Noda R."/>
            <person name="Kakizaki K."/>
            <person name="Minamisawa K."/>
        </authorList>
    </citation>
    <scope>NUCLEOTIDE SEQUENCE</scope>
    <source>
        <strain evidence="14">XF5</strain>
    </source>
</reference>
<evidence type="ECO:0000313" key="12">
    <source>
        <dbReference type="EMBL" id="BCE32574.1"/>
    </source>
</evidence>
<evidence type="ECO:0000256" key="9">
    <source>
        <dbReference type="ARBA" id="ARBA00023277"/>
    </source>
</evidence>
<gene>
    <name evidence="12" type="ORF">XF2B_63430</name>
    <name evidence="13" type="ORF">XF3B_63880</name>
    <name evidence="14" type="ORF">XF5B_63700</name>
    <name evidence="15" type="ORF">XF6B_63360</name>
    <name evidence="16" type="ORF">XF9B_42050</name>
</gene>
<comment type="catalytic activity">
    <reaction evidence="1 10">
        <text>UDP-alpha-D-glucose = UDP-alpha-D-galactose</text>
        <dbReference type="Rhea" id="RHEA:22168"/>
        <dbReference type="ChEBI" id="CHEBI:58885"/>
        <dbReference type="ChEBI" id="CHEBI:66914"/>
        <dbReference type="EC" id="5.1.3.2"/>
    </reaction>
</comment>
<reference evidence="13" key="2">
    <citation type="submission" date="2020-05" db="EMBL/GenBank/DDBJ databases">
        <title>Complete genome sequence of Bradyrhizobium diazoefficiens XF3 isolated from soybean nodule.</title>
        <authorList>
            <person name="Noda R."/>
            <person name="Kakizaki K."/>
            <person name="Minamisawa K."/>
        </authorList>
    </citation>
    <scope>NUCLEOTIDE SEQUENCE</scope>
    <source>
        <strain evidence="13">XF3</strain>
    </source>
</reference>
<evidence type="ECO:0000256" key="8">
    <source>
        <dbReference type="ARBA" id="ARBA00023235"/>
    </source>
</evidence>
<keyword evidence="9 10" id="KW-0119">Carbohydrate metabolism</keyword>
<reference evidence="15" key="4">
    <citation type="submission" date="2020-05" db="EMBL/GenBank/DDBJ databases">
        <title>Complete genome sequence of Bradyrhizobium diazoefficiens XF6 isolated from soybean nodule.</title>
        <authorList>
            <person name="Noda R."/>
            <person name="Kakizaki K."/>
            <person name="Minamisawa K."/>
        </authorList>
    </citation>
    <scope>NUCLEOTIDE SEQUENCE</scope>
    <source>
        <strain evidence="15">XF6</strain>
    </source>
</reference>
<dbReference type="EMBL" id="AP023095">
    <property type="protein sequence ID" value="BCE58858.1"/>
    <property type="molecule type" value="Genomic_DNA"/>
</dbReference>
<evidence type="ECO:0000256" key="4">
    <source>
        <dbReference type="ARBA" id="ARBA00007637"/>
    </source>
</evidence>
<dbReference type="EMBL" id="AP023096">
    <property type="protein sequence ID" value="BCE67537.1"/>
    <property type="molecule type" value="Genomic_DNA"/>
</dbReference>
<dbReference type="UniPathway" id="UPA00214"/>
<dbReference type="AlphaFoldDB" id="A0A809YNR0"/>
<evidence type="ECO:0000256" key="1">
    <source>
        <dbReference type="ARBA" id="ARBA00000083"/>
    </source>
</evidence>
<evidence type="ECO:0000313" key="14">
    <source>
        <dbReference type="EMBL" id="BCE58858.1"/>
    </source>
</evidence>
<evidence type="ECO:0000256" key="6">
    <source>
        <dbReference type="ARBA" id="ARBA00018569"/>
    </source>
</evidence>
<organism evidence="13">
    <name type="scientific">Bradyrhizobium diazoefficiens</name>
    <dbReference type="NCBI Taxonomy" id="1355477"/>
    <lineage>
        <taxon>Bacteria</taxon>
        <taxon>Pseudomonadati</taxon>
        <taxon>Pseudomonadota</taxon>
        <taxon>Alphaproteobacteria</taxon>
        <taxon>Hyphomicrobiales</taxon>
        <taxon>Nitrobacteraceae</taxon>
        <taxon>Bradyrhizobium</taxon>
    </lineage>
</organism>
<dbReference type="InterPro" id="IPR036291">
    <property type="entry name" value="NAD(P)-bd_dom_sf"/>
</dbReference>
<dbReference type="NCBIfam" id="TIGR01179">
    <property type="entry name" value="galE"/>
    <property type="match status" value="1"/>
</dbReference>
<dbReference type="EC" id="5.1.3.2" evidence="5 10"/>
<evidence type="ECO:0000256" key="2">
    <source>
        <dbReference type="ARBA" id="ARBA00001911"/>
    </source>
</evidence>
<dbReference type="PANTHER" id="PTHR43725:SF53">
    <property type="entry name" value="UDP-ARABINOSE 4-EPIMERASE 1"/>
    <property type="match status" value="1"/>
</dbReference>
<dbReference type="Pfam" id="PF01370">
    <property type="entry name" value="Epimerase"/>
    <property type="match status" value="1"/>
</dbReference>
<keyword evidence="8 10" id="KW-0413">Isomerase</keyword>
<evidence type="ECO:0000313" key="13">
    <source>
        <dbReference type="EMBL" id="BCE41357.1"/>
    </source>
</evidence>
<comment type="cofactor">
    <cofactor evidence="2 10">
        <name>NAD(+)</name>
        <dbReference type="ChEBI" id="CHEBI:57540"/>
    </cofactor>
</comment>
<dbReference type="EMBL" id="AP023093">
    <property type="protein sequence ID" value="BCE41357.1"/>
    <property type="molecule type" value="Genomic_DNA"/>
</dbReference>
<accession>A0A809YNR0</accession>
<comment type="subunit">
    <text evidence="10">Homodimer.</text>
</comment>
<keyword evidence="7 10" id="KW-0520">NAD</keyword>
<dbReference type="Gene3D" id="3.40.50.720">
    <property type="entry name" value="NAD(P)-binding Rossmann-like Domain"/>
    <property type="match status" value="1"/>
</dbReference>
<evidence type="ECO:0000259" key="11">
    <source>
        <dbReference type="Pfam" id="PF01370"/>
    </source>
</evidence>
<dbReference type="Gene3D" id="3.90.25.10">
    <property type="entry name" value="UDP-galactose 4-epimerase, domain 1"/>
    <property type="match status" value="1"/>
</dbReference>
<reference evidence="12" key="1">
    <citation type="submission" date="2020-05" db="EMBL/GenBank/DDBJ databases">
        <title>Complete genome sequence of Bradyrhizobium diazoefficiens XF2 isolated from soybean nodule.</title>
        <authorList>
            <person name="Noda R."/>
            <person name="Kakizaki K."/>
            <person name="Minamisawa K."/>
        </authorList>
    </citation>
    <scope>NUCLEOTIDE SEQUENCE</scope>
    <source>
        <strain evidence="12">XF2</strain>
    </source>
</reference>
<dbReference type="CDD" id="cd05247">
    <property type="entry name" value="UDP_G4E_1_SDR_e"/>
    <property type="match status" value="1"/>
</dbReference>
<dbReference type="InterPro" id="IPR005886">
    <property type="entry name" value="UDP_G4E"/>
</dbReference>
<dbReference type="EMBL" id="AP023092">
    <property type="protein sequence ID" value="BCE32574.1"/>
    <property type="molecule type" value="Genomic_DNA"/>
</dbReference>
<feature type="domain" description="NAD-dependent epimerase/dehydratase" evidence="11">
    <location>
        <begin position="3"/>
        <end position="252"/>
    </location>
</feature>
<protein>
    <recommendedName>
        <fullName evidence="6 10">UDP-glucose 4-epimerase</fullName>
        <ecNumber evidence="5 10">5.1.3.2</ecNumber>
    </recommendedName>
</protein>
<dbReference type="SUPFAM" id="SSF51735">
    <property type="entry name" value="NAD(P)-binding Rossmann-fold domains"/>
    <property type="match status" value="1"/>
</dbReference>
<dbReference type="GO" id="GO:0003978">
    <property type="term" value="F:UDP-glucose 4-epimerase activity"/>
    <property type="evidence" value="ECO:0007669"/>
    <property type="project" value="UniProtKB-UniRule"/>
</dbReference>
<dbReference type="GO" id="GO:0033499">
    <property type="term" value="P:galactose catabolic process via UDP-galactose, Leloir pathway"/>
    <property type="evidence" value="ECO:0007669"/>
    <property type="project" value="TreeGrafter"/>
</dbReference>
<comment type="similarity">
    <text evidence="4 10">Belongs to the NAD(P)-dependent epimerase/dehydratase family.</text>
</comment>
<reference evidence="16" key="5">
    <citation type="submission" date="2020-05" db="EMBL/GenBank/DDBJ databases">
        <title>Complete genome sequence of Bradyrhizobium diazoefficiens XF9 isolated from soybean nodule.</title>
        <authorList>
            <person name="Noda R."/>
            <person name="Kakizaki K."/>
            <person name="Minamisawa K."/>
        </authorList>
    </citation>
    <scope>NUCLEOTIDE SEQUENCE</scope>
    <source>
        <strain evidence="16">XF9</strain>
    </source>
</reference>
<evidence type="ECO:0000256" key="5">
    <source>
        <dbReference type="ARBA" id="ARBA00013189"/>
    </source>
</evidence>
<dbReference type="RefSeq" id="WP_182868999.1">
    <property type="nucleotide sequence ID" value="NZ_AP022638.1"/>
</dbReference>
<name>A0A809YNR0_9BRAD</name>
<sequence length="329" mass="35345">MAILVTGGAGYVGSHVVQGLVDQKQSVIVLDNLSSGFRKAVAEQATFVFGDVGDGELVSRLIGEHSIDTIMHLAASTVVPESIVKPLAYYANNTVKSLALIHAAISSGVRHFVFSSTAAVYGNPANQLVTEDAAPQPMSPYATSKLMTETMLRDAAAASGLTHVTLRYFNVAGADPQLRTGQSTRTPTHLIKVAAQAALGIRNGMEIFGTDYPTPDGTCIRDYIHVCDLVSAHLKALGYLRCGGASVTLNCGYGHGYSVREIIAAVRRVSGRDFTAMPRERRAGDPAAIFADSRRLQRVLSWSPAYDDLEVIVGHALAWERKLNFEWNL</sequence>
<comment type="pathway">
    <text evidence="3 10">Carbohydrate metabolism; galactose metabolism.</text>
</comment>
<dbReference type="EMBL" id="AP023098">
    <property type="protein sequence ID" value="BCE82784.1"/>
    <property type="molecule type" value="Genomic_DNA"/>
</dbReference>
<evidence type="ECO:0000313" key="16">
    <source>
        <dbReference type="EMBL" id="BCE82784.1"/>
    </source>
</evidence>
<dbReference type="InterPro" id="IPR001509">
    <property type="entry name" value="Epimerase_deHydtase"/>
</dbReference>
<evidence type="ECO:0000256" key="10">
    <source>
        <dbReference type="RuleBase" id="RU366046"/>
    </source>
</evidence>
<evidence type="ECO:0000256" key="3">
    <source>
        <dbReference type="ARBA" id="ARBA00004947"/>
    </source>
</evidence>
<evidence type="ECO:0000256" key="7">
    <source>
        <dbReference type="ARBA" id="ARBA00023027"/>
    </source>
</evidence>
<dbReference type="PANTHER" id="PTHR43725">
    <property type="entry name" value="UDP-GLUCOSE 4-EPIMERASE"/>
    <property type="match status" value="1"/>
</dbReference>
<proteinExistence type="inferred from homology"/>